<dbReference type="Gene3D" id="3.30.1540.10">
    <property type="entry name" value="formyl-coa transferase, domain 3"/>
    <property type="match status" value="2"/>
</dbReference>
<dbReference type="EMBL" id="UINC01003284">
    <property type="protein sequence ID" value="SVA04974.1"/>
    <property type="molecule type" value="Genomic_DNA"/>
</dbReference>
<evidence type="ECO:0000256" key="2">
    <source>
        <dbReference type="SAM" id="MobiDB-lite"/>
    </source>
</evidence>
<reference evidence="3" key="1">
    <citation type="submission" date="2018-05" db="EMBL/GenBank/DDBJ databases">
        <authorList>
            <person name="Lanie J.A."/>
            <person name="Ng W.-L."/>
            <person name="Kazmierczak K.M."/>
            <person name="Andrzejewski T.M."/>
            <person name="Davidsen T.M."/>
            <person name="Wayne K.J."/>
            <person name="Tettelin H."/>
            <person name="Glass J.I."/>
            <person name="Rusch D."/>
            <person name="Podicherti R."/>
            <person name="Tsui H.-C.T."/>
            <person name="Winkler M.E."/>
        </authorList>
    </citation>
    <scope>NUCLEOTIDE SEQUENCE</scope>
</reference>
<dbReference type="SUPFAM" id="SSF89796">
    <property type="entry name" value="CoA-transferase family III (CaiB/BaiF)"/>
    <property type="match status" value="2"/>
</dbReference>
<dbReference type="InterPro" id="IPR050509">
    <property type="entry name" value="CoA-transferase_III"/>
</dbReference>
<dbReference type="PANTHER" id="PTHR48228">
    <property type="entry name" value="SUCCINYL-COA--D-CITRAMALATE COA-TRANSFERASE"/>
    <property type="match status" value="1"/>
</dbReference>
<sequence length="815" mass="86898">MTTAKRPLEGVRVIDLADERGELCGRLLADLGADVLRVEPPAGARSRSLPPFAPNGTSLYFAYRNTNKRGTVLDLEDAQDRERLRALVTSAEVFVESHAPGHLDSLGLGHEALLDLNPGLIVASLTDFGQDGPDSGLVATDDVIVARSGWLSLSGIPEKPPLLVPGAVAHDSLGVLGAYAVVLALLHKDRGAGGQHLDVSALEVLAQMNTWAIPNADYSQRHGGTPQVVRSGDSPMYPNIPCADGMVRQVPNIPCADGMVRQVVLAPRQWRALWEWMGSPEAFADEYWESTFSRLMNMDVLNPLFWEHWADRPKVEGSAEAQRRGIVALPMLAPAEVLDSEHFAARGSFLDVEVAAGVVGPVMAGFGEIDGERSGYAFRSPATGEHEPDFTGSGPPDPVEVAEPASLPLAGLRVVDFGHGGVGVECGRMLAEYGADVVKVESRTYPDFIRLILGSEMTPAFASSSRSKRGFGADLKHPDGIAVVRELVKRADVVIENNSTGTMADLGLAYDDLQALNPGLVMVSSQLMGSRGPFADWSGYGPTIQSVGGLSWLWKFDDGDPPPGSPAIHPDHLAGRVCALFAAAALFARNRSRGGAHVEIAQVEALMATLGDLFLAERLEPGSVRPMGNDSLRGAPWGVFPCVGDERWCVVCVRDDSDWASLREAMGDPAWADDDRFASTEGRLAHRREANDGVAAWTTGRSQEDVVAACRLHGVPAAPVATTVDQFKDPHLLGRGFFPEVDQSPLGPLTLDGPCFRGTVMKTPFLGPAPGLGEHTRSICIEELGMDPDEVEQLIESGALEVDTSAVGGEPDSDG</sequence>
<dbReference type="InterPro" id="IPR003673">
    <property type="entry name" value="CoA-Trfase_fam_III"/>
</dbReference>
<gene>
    <name evidence="3" type="ORF">METZ01_LOCUS57828</name>
</gene>
<dbReference type="InterPro" id="IPR044855">
    <property type="entry name" value="CoA-Trfase_III_dom3_sf"/>
</dbReference>
<organism evidence="3">
    <name type="scientific">marine metagenome</name>
    <dbReference type="NCBI Taxonomy" id="408172"/>
    <lineage>
        <taxon>unclassified sequences</taxon>
        <taxon>metagenomes</taxon>
        <taxon>ecological metagenomes</taxon>
    </lineage>
</organism>
<dbReference type="PANTHER" id="PTHR48228:SF6">
    <property type="entry name" value="L-CARNITINE COA-TRANSFERASE"/>
    <property type="match status" value="1"/>
</dbReference>
<name>A0A381SNH5_9ZZZZ</name>
<accession>A0A381SNH5</accession>
<protein>
    <recommendedName>
        <fullName evidence="4">CoA transferase</fullName>
    </recommendedName>
</protein>
<dbReference type="AlphaFoldDB" id="A0A381SNH5"/>
<feature type="region of interest" description="Disordered" evidence="2">
    <location>
        <begin position="377"/>
        <end position="401"/>
    </location>
</feature>
<proteinExistence type="predicted"/>
<evidence type="ECO:0008006" key="4">
    <source>
        <dbReference type="Google" id="ProtNLM"/>
    </source>
</evidence>
<dbReference type="Pfam" id="PF02515">
    <property type="entry name" value="CoA_transf_3"/>
    <property type="match status" value="2"/>
</dbReference>
<dbReference type="GO" id="GO:0016740">
    <property type="term" value="F:transferase activity"/>
    <property type="evidence" value="ECO:0007669"/>
    <property type="project" value="UniProtKB-KW"/>
</dbReference>
<evidence type="ECO:0000256" key="1">
    <source>
        <dbReference type="ARBA" id="ARBA00022679"/>
    </source>
</evidence>
<evidence type="ECO:0000313" key="3">
    <source>
        <dbReference type="EMBL" id="SVA04974.1"/>
    </source>
</evidence>
<keyword evidence="1" id="KW-0808">Transferase</keyword>
<dbReference type="InterPro" id="IPR023606">
    <property type="entry name" value="CoA-Trfase_III_dom_1_sf"/>
</dbReference>
<dbReference type="Gene3D" id="3.40.50.10540">
    <property type="entry name" value="Crotonobetainyl-coa:carnitine coa-transferase, domain 1"/>
    <property type="match status" value="2"/>
</dbReference>